<dbReference type="AlphaFoldDB" id="A0A090IIG9"/>
<evidence type="ECO:0000313" key="1">
    <source>
        <dbReference type="EMBL" id="SGY92498.1"/>
    </source>
</evidence>
<evidence type="ECO:0008006" key="5">
    <source>
        <dbReference type="Google" id="ProtNLM"/>
    </source>
</evidence>
<dbReference type="EMBL" id="FPLD01000066">
    <property type="protein sequence ID" value="SGZ02850.1"/>
    <property type="molecule type" value="Genomic_DNA"/>
</dbReference>
<dbReference type="PATRIC" id="fig|80854.5.peg.4532"/>
<dbReference type="OrthoDB" id="9803986at2"/>
<dbReference type="InterPro" id="IPR052572">
    <property type="entry name" value="UPF0153_domain"/>
</dbReference>
<dbReference type="HOGENOM" id="CLU_148512_0_1_6"/>
<dbReference type="Proteomes" id="UP000182660">
    <property type="component" value="Unassembled WGS sequence"/>
</dbReference>
<sequence length="84" mass="9100">MQCRMNCGACCEAPSITSYIPGMPDGKPAGVRCVNLSVDHLCLIFTDPKRPALCDTFKACNDVCGENRDEALFLITDLEIQTAS</sequence>
<reference evidence="2 4" key="2">
    <citation type="submission" date="2016-11" db="EMBL/GenBank/DDBJ databases">
        <authorList>
            <person name="Jaros S."/>
            <person name="Januszkiewicz K."/>
            <person name="Wedrychowicz H."/>
        </authorList>
    </citation>
    <scope>NUCLEOTIDE SEQUENCE [LARGE SCALE GENOMIC DNA]</scope>
    <source>
        <strain evidence="2">NVI 5450</strain>
    </source>
</reference>
<dbReference type="RefSeq" id="WP_045112200.1">
    <property type="nucleotide sequence ID" value="NZ_CAWQZC010000155.1"/>
</dbReference>
<evidence type="ECO:0000313" key="4">
    <source>
        <dbReference type="Proteomes" id="UP000183794"/>
    </source>
</evidence>
<dbReference type="Pfam" id="PF03692">
    <property type="entry name" value="CxxCxxCC"/>
    <property type="match status" value="1"/>
</dbReference>
<accession>A0A090IIG9</accession>
<dbReference type="GeneID" id="61296258"/>
<organism evidence="2 4">
    <name type="scientific">Moritella viscosa</name>
    <dbReference type="NCBI Taxonomy" id="80854"/>
    <lineage>
        <taxon>Bacteria</taxon>
        <taxon>Pseudomonadati</taxon>
        <taxon>Pseudomonadota</taxon>
        <taxon>Gammaproteobacteria</taxon>
        <taxon>Alteromonadales</taxon>
        <taxon>Moritellaceae</taxon>
        <taxon>Moritella</taxon>
    </lineage>
</organism>
<dbReference type="PANTHER" id="PTHR36931">
    <property type="entry name" value="UPF0153 PROTEIN YEIW"/>
    <property type="match status" value="1"/>
</dbReference>
<dbReference type="Proteomes" id="UP000183794">
    <property type="component" value="Unassembled WGS sequence"/>
</dbReference>
<protein>
    <recommendedName>
        <fullName evidence="5">YkgJ family cysteine cluster protein</fullName>
    </recommendedName>
</protein>
<gene>
    <name evidence="1" type="ORF">MT2528_2400</name>
    <name evidence="2" type="ORF">NVI5450_2605</name>
</gene>
<proteinExistence type="predicted"/>
<dbReference type="InterPro" id="IPR005358">
    <property type="entry name" value="Puta_zinc/iron-chelating_dom"/>
</dbReference>
<evidence type="ECO:0000313" key="3">
    <source>
        <dbReference type="Proteomes" id="UP000182660"/>
    </source>
</evidence>
<dbReference type="PANTHER" id="PTHR36931:SF1">
    <property type="entry name" value="UPF0153 PROTEIN YEIW"/>
    <property type="match status" value="1"/>
</dbReference>
<dbReference type="EMBL" id="FPLJ01000052">
    <property type="protein sequence ID" value="SGY92498.1"/>
    <property type="molecule type" value="Genomic_DNA"/>
</dbReference>
<dbReference type="STRING" id="80854.MVIS_4274"/>
<evidence type="ECO:0000313" key="2">
    <source>
        <dbReference type="EMBL" id="SGZ02850.1"/>
    </source>
</evidence>
<dbReference type="KEGG" id="mvs:MVIS_4274"/>
<keyword evidence="3" id="KW-1185">Reference proteome</keyword>
<name>A0A090IIG9_9GAMM</name>
<reference evidence="1 3" key="1">
    <citation type="submission" date="2016-11" db="EMBL/GenBank/DDBJ databases">
        <authorList>
            <person name="Klemetsen T."/>
        </authorList>
    </citation>
    <scope>NUCLEOTIDE SEQUENCE [LARGE SCALE GENOMIC DNA]</scope>
    <source>
        <strain evidence="1">MT 2528</strain>
    </source>
</reference>